<keyword evidence="18" id="KW-0233">DNA recombination</keyword>
<comment type="catalytic activity">
    <reaction evidence="21">
        <text>DNA(n) + a 2'-deoxyribonucleoside 5'-triphosphate = DNA(n+1) + diphosphate</text>
        <dbReference type="Rhea" id="RHEA:22508"/>
        <dbReference type="Rhea" id="RHEA-COMP:17339"/>
        <dbReference type="Rhea" id="RHEA-COMP:17340"/>
        <dbReference type="ChEBI" id="CHEBI:33019"/>
        <dbReference type="ChEBI" id="CHEBI:61560"/>
        <dbReference type="ChEBI" id="CHEBI:173112"/>
        <dbReference type="EC" id="2.7.7.7"/>
    </reaction>
</comment>
<dbReference type="GO" id="GO:0006310">
    <property type="term" value="P:DNA recombination"/>
    <property type="evidence" value="ECO:0007669"/>
    <property type="project" value="UniProtKB-KW"/>
</dbReference>
<dbReference type="PANTHER" id="PTHR42648:SF11">
    <property type="entry name" value="TRANSPOSON TY4-P GAG-POL POLYPROTEIN"/>
    <property type="match status" value="1"/>
</dbReference>
<dbReference type="InterPro" id="IPR001584">
    <property type="entry name" value="Integrase_cat-core"/>
</dbReference>
<feature type="compositionally biased region" description="Basic and acidic residues" evidence="22">
    <location>
        <begin position="849"/>
        <end position="862"/>
    </location>
</feature>
<keyword evidence="19" id="KW-0511">Multifunctional enzyme</keyword>
<evidence type="ECO:0000256" key="21">
    <source>
        <dbReference type="ARBA" id="ARBA00049244"/>
    </source>
</evidence>
<evidence type="ECO:0000256" key="10">
    <source>
        <dbReference type="ARBA" id="ARBA00022801"/>
    </source>
</evidence>
<keyword evidence="13" id="KW-0694">RNA-binding</keyword>
<dbReference type="OrthoDB" id="7691805at2759"/>
<dbReference type="CDD" id="cd09272">
    <property type="entry name" value="RNase_HI_RT_Ty1"/>
    <property type="match status" value="1"/>
</dbReference>
<feature type="compositionally biased region" description="Pro residues" evidence="22">
    <location>
        <begin position="806"/>
        <end position="829"/>
    </location>
</feature>
<organism evidence="24 25">
    <name type="scientific">Mycena sanguinolenta</name>
    <dbReference type="NCBI Taxonomy" id="230812"/>
    <lineage>
        <taxon>Eukaryota</taxon>
        <taxon>Fungi</taxon>
        <taxon>Dikarya</taxon>
        <taxon>Basidiomycota</taxon>
        <taxon>Agaricomycotina</taxon>
        <taxon>Agaricomycetes</taxon>
        <taxon>Agaricomycetidae</taxon>
        <taxon>Agaricales</taxon>
        <taxon>Marasmiineae</taxon>
        <taxon>Mycenaceae</taxon>
        <taxon>Mycena</taxon>
    </lineage>
</organism>
<keyword evidence="12" id="KW-0460">Magnesium</keyword>
<dbReference type="InterPro" id="IPR036397">
    <property type="entry name" value="RNaseH_sf"/>
</dbReference>
<dbReference type="InterPro" id="IPR039537">
    <property type="entry name" value="Retrotran_Ty1/copia-like"/>
</dbReference>
<dbReference type="InterPro" id="IPR012337">
    <property type="entry name" value="RNaseH-like_sf"/>
</dbReference>
<dbReference type="GO" id="GO:0005634">
    <property type="term" value="C:nucleus"/>
    <property type="evidence" value="ECO:0007669"/>
    <property type="project" value="UniProtKB-ARBA"/>
</dbReference>
<proteinExistence type="predicted"/>
<evidence type="ECO:0000256" key="14">
    <source>
        <dbReference type="ARBA" id="ARBA00022908"/>
    </source>
</evidence>
<dbReference type="InterPro" id="IPR025724">
    <property type="entry name" value="GAG-pre-integrase_dom"/>
</dbReference>
<dbReference type="Gene3D" id="3.30.420.10">
    <property type="entry name" value="Ribonuclease H-like superfamily/Ribonuclease H"/>
    <property type="match status" value="1"/>
</dbReference>
<evidence type="ECO:0000256" key="13">
    <source>
        <dbReference type="ARBA" id="ARBA00022884"/>
    </source>
</evidence>
<evidence type="ECO:0000256" key="17">
    <source>
        <dbReference type="ARBA" id="ARBA00023113"/>
    </source>
</evidence>
<dbReference type="PANTHER" id="PTHR42648">
    <property type="entry name" value="TRANSPOSASE, PUTATIVE-RELATED"/>
    <property type="match status" value="1"/>
</dbReference>
<dbReference type="Proteomes" id="UP000623467">
    <property type="component" value="Unassembled WGS sequence"/>
</dbReference>
<name>A0A8H7CAM3_9AGAR</name>
<evidence type="ECO:0000256" key="15">
    <source>
        <dbReference type="ARBA" id="ARBA00022918"/>
    </source>
</evidence>
<evidence type="ECO:0000313" key="24">
    <source>
        <dbReference type="EMBL" id="KAF7330654.1"/>
    </source>
</evidence>
<comment type="function">
    <text evidence="1">The aspartyl protease (PR) mediates the proteolytic cleavages of the Gag and Gag-Pol polyproteins after assembly of the VLP.</text>
</comment>
<evidence type="ECO:0000256" key="1">
    <source>
        <dbReference type="ARBA" id="ARBA00002180"/>
    </source>
</evidence>
<dbReference type="InterPro" id="IPR054722">
    <property type="entry name" value="PolX-like_BBD"/>
</dbReference>
<dbReference type="Pfam" id="PF13976">
    <property type="entry name" value="gag_pre-integrs"/>
    <property type="match status" value="1"/>
</dbReference>
<evidence type="ECO:0000256" key="12">
    <source>
        <dbReference type="ARBA" id="ARBA00022842"/>
    </source>
</evidence>
<dbReference type="GO" id="GO:0015074">
    <property type="term" value="P:DNA integration"/>
    <property type="evidence" value="ECO:0007669"/>
    <property type="project" value="UniProtKB-KW"/>
</dbReference>
<evidence type="ECO:0000256" key="22">
    <source>
        <dbReference type="SAM" id="MobiDB-lite"/>
    </source>
</evidence>
<dbReference type="PROSITE" id="PS50994">
    <property type="entry name" value="INTEGRASE"/>
    <property type="match status" value="1"/>
</dbReference>
<keyword evidence="25" id="KW-1185">Reference proteome</keyword>
<keyword evidence="3" id="KW-1188">Viral release from host cell</keyword>
<dbReference type="GO" id="GO:0008233">
    <property type="term" value="F:peptidase activity"/>
    <property type="evidence" value="ECO:0007669"/>
    <property type="project" value="UniProtKB-KW"/>
</dbReference>
<dbReference type="GO" id="GO:0004519">
    <property type="term" value="F:endonuclease activity"/>
    <property type="evidence" value="ECO:0007669"/>
    <property type="project" value="UniProtKB-KW"/>
</dbReference>
<evidence type="ECO:0000256" key="6">
    <source>
        <dbReference type="ARBA" id="ARBA00022722"/>
    </source>
</evidence>
<keyword evidence="7" id="KW-0479">Metal-binding</keyword>
<feature type="domain" description="Integrase catalytic" evidence="23">
    <location>
        <begin position="509"/>
        <end position="676"/>
    </location>
</feature>
<evidence type="ECO:0000313" key="25">
    <source>
        <dbReference type="Proteomes" id="UP000623467"/>
    </source>
</evidence>
<keyword evidence="8" id="KW-0547">Nucleotide-binding</keyword>
<evidence type="ECO:0000256" key="20">
    <source>
        <dbReference type="ARBA" id="ARBA00048173"/>
    </source>
</evidence>
<feature type="compositionally biased region" description="Basic and acidic residues" evidence="22">
    <location>
        <begin position="751"/>
        <end position="760"/>
    </location>
</feature>
<dbReference type="InterPro" id="IPR057670">
    <property type="entry name" value="SH3_retrovirus"/>
</dbReference>
<keyword evidence="6" id="KW-0540">Nuclease</keyword>
<evidence type="ECO:0000259" key="23">
    <source>
        <dbReference type="PROSITE" id="PS50994"/>
    </source>
</evidence>
<comment type="caution">
    <text evidence="24">The sequence shown here is derived from an EMBL/GenBank/DDBJ whole genome shotgun (WGS) entry which is preliminary data.</text>
</comment>
<gene>
    <name evidence="24" type="ORF">MSAN_02450600</name>
</gene>
<dbReference type="Pfam" id="PF25597">
    <property type="entry name" value="SH3_retrovirus"/>
    <property type="match status" value="1"/>
</dbReference>
<keyword evidence="14" id="KW-0229">DNA integration</keyword>
<accession>A0A8H7CAM3</accession>
<keyword evidence="10" id="KW-0378">Hydrolase</keyword>
<keyword evidence="16" id="KW-0808">Transferase</keyword>
<keyword evidence="2" id="KW-0815">Transposition</keyword>
<evidence type="ECO:0000256" key="4">
    <source>
        <dbReference type="ARBA" id="ARBA00022670"/>
    </source>
</evidence>
<dbReference type="EMBL" id="JACAZH010000066">
    <property type="protein sequence ID" value="KAF7330654.1"/>
    <property type="molecule type" value="Genomic_DNA"/>
</dbReference>
<evidence type="ECO:0000256" key="2">
    <source>
        <dbReference type="ARBA" id="ARBA00022578"/>
    </source>
</evidence>
<evidence type="ECO:0000256" key="9">
    <source>
        <dbReference type="ARBA" id="ARBA00022759"/>
    </source>
</evidence>
<dbReference type="GO" id="GO:0006508">
    <property type="term" value="P:proteolysis"/>
    <property type="evidence" value="ECO:0007669"/>
    <property type="project" value="UniProtKB-KW"/>
</dbReference>
<evidence type="ECO:0000256" key="5">
    <source>
        <dbReference type="ARBA" id="ARBA00022695"/>
    </source>
</evidence>
<evidence type="ECO:0000256" key="16">
    <source>
        <dbReference type="ARBA" id="ARBA00022932"/>
    </source>
</evidence>
<evidence type="ECO:0000256" key="8">
    <source>
        <dbReference type="ARBA" id="ARBA00022741"/>
    </source>
</evidence>
<reference evidence="24" key="1">
    <citation type="submission" date="2020-05" db="EMBL/GenBank/DDBJ databases">
        <title>Mycena genomes resolve the evolution of fungal bioluminescence.</title>
        <authorList>
            <person name="Tsai I.J."/>
        </authorList>
    </citation>
    <scope>NUCLEOTIDE SEQUENCE</scope>
    <source>
        <strain evidence="24">160909Yilan</strain>
    </source>
</reference>
<dbReference type="InterPro" id="IPR013103">
    <property type="entry name" value="RVT_2"/>
</dbReference>
<sequence length="1409" mass="154867">MASSQMISLPVLLATEKLQVSKANFPTFQILIEQHAASKGLKGYLEGTTTLPALTTVPTGTPAPRFHSQFLYRDGVMKSMIVTNVVDPIGLGLKLDGTAKECWDSLVAACAKRTDAGLSLAESELQTIRFTGTSRDDLDNLLSNIRNKGNNVRMMGGKADDKDLKNVLIRSLPAEPRWLGLQGALFSAADLNDAFALIKALAINTGMPEHSIAATTPTALNTSISKRKCTNPGCKAVNKSSHTAENCYWPGGGKEGQFPPNFGRNRPQARQAGTAEDPPVHRVLMATTELVRCVVNNSDAPKAFVSRTFESVESATTVTLLDSGSSDYFFRNRSDFHDYEAIAVRTGKSALASEGDFAIVGRGTVTKVFIVDGMQVHITFRNALHAPSLSANLISVSQLDKIGCYCVFGSGGVIIRRGEAGEQILKGRGSGGMYVLETANAHANISTAQPTSLKNWHRRLAHGSPETIKEMSRKNLVSGLDITDHALDGKCLSCRAGRQHTRPYDGHSEADVPPLDLVAFDLFGPSRVASRGGNTYMMIIVDSGTGHKHTAYLPDKSDDSTIPAFEEYRLMAERQTGKKLKRVRTDKAFLSARWKEYFKSRGILHEPTAPYSSPENGLAERAIRTITEDIRTLLDESGLPQTYWAAAGACATYARNRMPSRRHPGTIPQTAFDGRPVDVSHMRVFGSKCSAKVPIVNGHRVDGGGKLESRTIPATFIGYGTGAGNYLLIDENGHQFESRNVEFDEGTPNRTLDEGERFWIPDDTPVDTVPSNSAQSIAPEAPGDKSNQSFESASDVDGDVPDSRPNSPPPALTPEPVHAPPVEPAPAPPRRSTRHAAPSTRGVESVESTAREDAARAKRDDWATQSTKPRVPRANAAWDPIVSLNAQLDDHITQTLMSYNPDRLYVPKTYSDAIKRDPIRWTAAMDVEMALHEKKGTWELQQPPPGANIMASKWVYDVKKDGAGQWLRDKARLVGKGFTQVHGIDYEETWAAVARLESIRMTAAIAAVNNLHLWQIDFEAAYLNSETKEEIYMEQPRGYEVPGKEDWACRLKKTIYGTMQGGHDWAETLDGTYSDLDYSKSRADPCVRVKISDDGGYTITDTYTDDVWGASASSEEAEARKAELGNVWDIKDVGHTHRLLGMRVDQDLAAGTVTLSQRAYFEKVLADHGLENIKPRSTPLPVGIALDSSMCPSTPEEHAEMVGKPYRTLVGAVMWGQLATRPDLSFPVSILTRFQTNPGIEHWRALLHVLGYIRHTLDYALVYSRNGSLTPKGYGDADYAGCVDTRRSTSGYVFVMAGAPPEYISLTRAAQQQKWMYSWMEEVGLKQELPGTLYCDNRGAVDLTKNTKAHSKVKHIDIRHHFIRELVQMGELNVNFIRGNENPADLFTKPLPRDAHHRYLAQLNIVRVE</sequence>
<evidence type="ECO:0000256" key="11">
    <source>
        <dbReference type="ARBA" id="ARBA00022840"/>
    </source>
</evidence>
<dbReference type="SUPFAM" id="SSF53098">
    <property type="entry name" value="Ribonuclease H-like"/>
    <property type="match status" value="1"/>
</dbReference>
<keyword evidence="16" id="KW-0239">DNA-directed DNA polymerase</keyword>
<evidence type="ECO:0000256" key="3">
    <source>
        <dbReference type="ARBA" id="ARBA00022612"/>
    </source>
</evidence>
<keyword evidence="15" id="KW-0695">RNA-directed DNA polymerase</keyword>
<keyword evidence="5" id="KW-0548">Nucleotidyltransferase</keyword>
<evidence type="ECO:0000256" key="7">
    <source>
        <dbReference type="ARBA" id="ARBA00022723"/>
    </source>
</evidence>
<keyword evidence="11" id="KW-0067">ATP-binding</keyword>
<dbReference type="GO" id="GO:0032196">
    <property type="term" value="P:transposition"/>
    <property type="evidence" value="ECO:0007669"/>
    <property type="project" value="UniProtKB-KW"/>
</dbReference>
<dbReference type="Pfam" id="PF07727">
    <property type="entry name" value="RVT_2"/>
    <property type="match status" value="1"/>
</dbReference>
<evidence type="ECO:0000256" key="19">
    <source>
        <dbReference type="ARBA" id="ARBA00023268"/>
    </source>
</evidence>
<dbReference type="GO" id="GO:0005524">
    <property type="term" value="F:ATP binding"/>
    <property type="evidence" value="ECO:0007669"/>
    <property type="project" value="UniProtKB-KW"/>
</dbReference>
<evidence type="ECO:0000256" key="18">
    <source>
        <dbReference type="ARBA" id="ARBA00023172"/>
    </source>
</evidence>
<keyword evidence="17" id="KW-0917">Virion maturation</keyword>
<protein>
    <submittedName>
        <fullName evidence="24">Gag-Pol polyprotein</fullName>
    </submittedName>
</protein>
<dbReference type="GO" id="GO:0003723">
    <property type="term" value="F:RNA binding"/>
    <property type="evidence" value="ECO:0007669"/>
    <property type="project" value="UniProtKB-KW"/>
</dbReference>
<keyword evidence="9" id="KW-0255">Endonuclease</keyword>
<comment type="catalytic activity">
    <reaction evidence="20">
        <text>DNA(n) + a 2'-deoxyribonucleoside 5'-triphosphate = DNA(n+1) + diphosphate</text>
        <dbReference type="Rhea" id="RHEA:22508"/>
        <dbReference type="Rhea" id="RHEA-COMP:17339"/>
        <dbReference type="Rhea" id="RHEA-COMP:17340"/>
        <dbReference type="ChEBI" id="CHEBI:33019"/>
        <dbReference type="ChEBI" id="CHEBI:61560"/>
        <dbReference type="ChEBI" id="CHEBI:173112"/>
        <dbReference type="EC" id="2.7.7.49"/>
    </reaction>
</comment>
<dbReference type="GO" id="GO:0003887">
    <property type="term" value="F:DNA-directed DNA polymerase activity"/>
    <property type="evidence" value="ECO:0007669"/>
    <property type="project" value="UniProtKB-KW"/>
</dbReference>
<feature type="region of interest" description="Disordered" evidence="22">
    <location>
        <begin position="740"/>
        <end position="874"/>
    </location>
</feature>
<dbReference type="Pfam" id="PF22936">
    <property type="entry name" value="Pol_BBD"/>
    <property type="match status" value="1"/>
</dbReference>
<keyword evidence="4" id="KW-0645">Protease</keyword>
<dbReference type="GO" id="GO:0046872">
    <property type="term" value="F:metal ion binding"/>
    <property type="evidence" value="ECO:0007669"/>
    <property type="project" value="UniProtKB-KW"/>
</dbReference>
<dbReference type="GO" id="GO:0003964">
    <property type="term" value="F:RNA-directed DNA polymerase activity"/>
    <property type="evidence" value="ECO:0007669"/>
    <property type="project" value="UniProtKB-KW"/>
</dbReference>